<sequence length="125" mass="13919">MTAFEGILLLAAASPVACRSPYPVHNKFGKCGVRKVYMCYKSLKSDNKCVQWKIIFFIEFFIHIHPKNATEQGRRKHTHTPSQNVDDTHTIAKCVENNTHTCAKGLSRLLEVGSLSGSLSGSLKQ</sequence>
<proteinExistence type="predicted"/>
<organism evidence="2">
    <name type="scientific">Anopheles darlingi</name>
    <name type="common">Mosquito</name>
    <dbReference type="NCBI Taxonomy" id="43151"/>
    <lineage>
        <taxon>Eukaryota</taxon>
        <taxon>Metazoa</taxon>
        <taxon>Ecdysozoa</taxon>
        <taxon>Arthropoda</taxon>
        <taxon>Hexapoda</taxon>
        <taxon>Insecta</taxon>
        <taxon>Pterygota</taxon>
        <taxon>Neoptera</taxon>
        <taxon>Endopterygota</taxon>
        <taxon>Diptera</taxon>
        <taxon>Nematocera</taxon>
        <taxon>Culicoidea</taxon>
        <taxon>Culicidae</taxon>
        <taxon>Anophelinae</taxon>
        <taxon>Anopheles</taxon>
    </lineage>
</organism>
<accession>A0A2M4DI42</accession>
<reference evidence="2" key="1">
    <citation type="submission" date="2018-01" db="EMBL/GenBank/DDBJ databases">
        <title>An insight into the sialome of Amazonian anophelines.</title>
        <authorList>
            <person name="Ribeiro J.M."/>
            <person name="Scarpassa V."/>
            <person name="Calvo E."/>
        </authorList>
    </citation>
    <scope>NUCLEOTIDE SEQUENCE</scope>
</reference>
<feature type="chain" id="PRO_5014682485" evidence="1">
    <location>
        <begin position="19"/>
        <end position="125"/>
    </location>
</feature>
<dbReference type="AlphaFoldDB" id="A0A2M4DI42"/>
<feature type="signal peptide" evidence="1">
    <location>
        <begin position="1"/>
        <end position="18"/>
    </location>
</feature>
<protein>
    <submittedName>
        <fullName evidence="2">Putative secreted protein</fullName>
    </submittedName>
</protein>
<name>A0A2M4DI42_ANODA</name>
<dbReference type="EMBL" id="GGFL01013043">
    <property type="protein sequence ID" value="MBW77221.1"/>
    <property type="molecule type" value="Transcribed_RNA"/>
</dbReference>
<evidence type="ECO:0000313" key="2">
    <source>
        <dbReference type="EMBL" id="MBW77221.1"/>
    </source>
</evidence>
<evidence type="ECO:0000256" key="1">
    <source>
        <dbReference type="SAM" id="SignalP"/>
    </source>
</evidence>
<keyword evidence="1" id="KW-0732">Signal</keyword>